<dbReference type="AlphaFoldDB" id="A0AAW2KS35"/>
<gene>
    <name evidence="10" type="ORF">Sradi_5919300</name>
</gene>
<reference evidence="10" key="2">
    <citation type="journal article" date="2024" name="Plant">
        <title>Genomic evolution and insights into agronomic trait innovations of Sesamum species.</title>
        <authorList>
            <person name="Miao H."/>
            <person name="Wang L."/>
            <person name="Qu L."/>
            <person name="Liu H."/>
            <person name="Sun Y."/>
            <person name="Le M."/>
            <person name="Wang Q."/>
            <person name="Wei S."/>
            <person name="Zheng Y."/>
            <person name="Lin W."/>
            <person name="Duan Y."/>
            <person name="Cao H."/>
            <person name="Xiong S."/>
            <person name="Wang X."/>
            <person name="Wei L."/>
            <person name="Li C."/>
            <person name="Ma Q."/>
            <person name="Ju M."/>
            <person name="Zhao R."/>
            <person name="Li G."/>
            <person name="Mu C."/>
            <person name="Tian Q."/>
            <person name="Mei H."/>
            <person name="Zhang T."/>
            <person name="Gao T."/>
            <person name="Zhang H."/>
        </authorList>
    </citation>
    <scope>NUCLEOTIDE SEQUENCE</scope>
    <source>
        <strain evidence="10">G02</strain>
    </source>
</reference>
<keyword evidence="5" id="KW-0694">RNA-binding</keyword>
<protein>
    <submittedName>
        <fullName evidence="10">DEAD-box ATP-dependent RNA helicase 42</fullName>
    </submittedName>
</protein>
<evidence type="ECO:0000259" key="8">
    <source>
        <dbReference type="PROSITE" id="PS51192"/>
    </source>
</evidence>
<evidence type="ECO:0000313" key="10">
    <source>
        <dbReference type="EMBL" id="KAL0309770.1"/>
    </source>
</evidence>
<dbReference type="GO" id="GO:0016787">
    <property type="term" value="F:hydrolase activity"/>
    <property type="evidence" value="ECO:0007669"/>
    <property type="project" value="UniProtKB-KW"/>
</dbReference>
<feature type="region of interest" description="Disordered" evidence="7">
    <location>
        <begin position="1"/>
        <end position="390"/>
    </location>
</feature>
<dbReference type="PANTHER" id="PTHR47958">
    <property type="entry name" value="ATP-DEPENDENT RNA HELICASE DBP3"/>
    <property type="match status" value="1"/>
</dbReference>
<dbReference type="GO" id="GO:0005524">
    <property type="term" value="F:ATP binding"/>
    <property type="evidence" value="ECO:0007669"/>
    <property type="project" value="UniProtKB-KW"/>
</dbReference>
<keyword evidence="1" id="KW-0547">Nucleotide-binding</keyword>
<reference evidence="10" key="1">
    <citation type="submission" date="2020-06" db="EMBL/GenBank/DDBJ databases">
        <authorList>
            <person name="Li T."/>
            <person name="Hu X."/>
            <person name="Zhang T."/>
            <person name="Song X."/>
            <person name="Zhang H."/>
            <person name="Dai N."/>
            <person name="Sheng W."/>
            <person name="Hou X."/>
            <person name="Wei L."/>
        </authorList>
    </citation>
    <scope>NUCLEOTIDE SEQUENCE</scope>
    <source>
        <strain evidence="10">G02</strain>
        <tissue evidence="10">Leaf</tissue>
    </source>
</reference>
<dbReference type="PROSITE" id="PS51192">
    <property type="entry name" value="HELICASE_ATP_BIND_1"/>
    <property type="match status" value="1"/>
</dbReference>
<feature type="compositionally biased region" description="Basic and acidic residues" evidence="7">
    <location>
        <begin position="250"/>
        <end position="314"/>
    </location>
</feature>
<evidence type="ECO:0000259" key="9">
    <source>
        <dbReference type="PROSITE" id="PS51195"/>
    </source>
</evidence>
<dbReference type="InterPro" id="IPR014014">
    <property type="entry name" value="RNA_helicase_DEAD_Q_motif"/>
</dbReference>
<organism evidence="10">
    <name type="scientific">Sesamum radiatum</name>
    <name type="common">Black benniseed</name>
    <dbReference type="NCBI Taxonomy" id="300843"/>
    <lineage>
        <taxon>Eukaryota</taxon>
        <taxon>Viridiplantae</taxon>
        <taxon>Streptophyta</taxon>
        <taxon>Embryophyta</taxon>
        <taxon>Tracheophyta</taxon>
        <taxon>Spermatophyta</taxon>
        <taxon>Magnoliopsida</taxon>
        <taxon>eudicotyledons</taxon>
        <taxon>Gunneridae</taxon>
        <taxon>Pentapetalae</taxon>
        <taxon>asterids</taxon>
        <taxon>lamiids</taxon>
        <taxon>Lamiales</taxon>
        <taxon>Pedaliaceae</taxon>
        <taxon>Sesamum</taxon>
    </lineage>
</organism>
<dbReference type="InterPro" id="IPR027417">
    <property type="entry name" value="P-loop_NTPase"/>
</dbReference>
<feature type="compositionally biased region" description="Basic and acidic residues" evidence="7">
    <location>
        <begin position="196"/>
        <end position="225"/>
    </location>
</feature>
<evidence type="ECO:0000256" key="2">
    <source>
        <dbReference type="ARBA" id="ARBA00022801"/>
    </source>
</evidence>
<dbReference type="PROSITE" id="PS51195">
    <property type="entry name" value="Q_MOTIF"/>
    <property type="match status" value="1"/>
</dbReference>
<feature type="compositionally biased region" description="Basic and acidic residues" evidence="7">
    <location>
        <begin position="1"/>
        <end position="174"/>
    </location>
</feature>
<evidence type="ECO:0000256" key="5">
    <source>
        <dbReference type="ARBA" id="ARBA00022884"/>
    </source>
</evidence>
<comment type="caution">
    <text evidence="10">The sequence shown here is derived from an EMBL/GenBank/DDBJ whole genome shotgun (WGS) entry which is preliminary data.</text>
</comment>
<name>A0AAW2KS35_SESRA</name>
<evidence type="ECO:0000256" key="1">
    <source>
        <dbReference type="ARBA" id="ARBA00022741"/>
    </source>
</evidence>
<keyword evidence="4" id="KW-0067">ATP-binding</keyword>
<dbReference type="Pfam" id="PF00270">
    <property type="entry name" value="DEAD"/>
    <property type="match status" value="1"/>
</dbReference>
<evidence type="ECO:0000256" key="3">
    <source>
        <dbReference type="ARBA" id="ARBA00022806"/>
    </source>
</evidence>
<feature type="region of interest" description="Disordered" evidence="7">
    <location>
        <begin position="410"/>
        <end position="471"/>
    </location>
</feature>
<dbReference type="Gene3D" id="3.40.50.300">
    <property type="entry name" value="P-loop containing nucleotide triphosphate hydrolases"/>
    <property type="match status" value="1"/>
</dbReference>
<sequence length="650" mass="75938">MEEPKSKSRREGSEKEEMKVSHHKEDRNREKERNGERQRDRERDKDRDSRHDREKSIDDKYRDREKHKSKRREKEREQERTRSRDDERARDKAKGREKDRDDREVDRDREDREKDRDREKERARDRDRARENREREKERRGRGRKTEKERKRGRGRKTEKERGKGKDMGSEKGNGRGRGRGGRERGRGRRKKRGKEKREKKIHEREKRRDRDRSYSSDEDVARDHERKRRRREEDHQDRDVEQSSKTNRRRDGSQDSSPRRKGDADPEVRKENTREEDFAEEQKRLDEEMEKRRRRVQEWQELRRKKEESEKETLGVPVTHESKSGKAWTLEGESDDEEAGLEGKMAMDVDEDGAGKPNGDDENGMSVDVDNEATLQSGGDDAAGDDEIDPLDAFMNSMVLPEVEKLNSVVPPVPNDSGPELVERNGKPNLEHPKKGMNKSMGRIIPGENSDSDYGDLENDEDPLEDEDDEEFMKRVKKTKVEKLSIVDHSKIDYPSFRKNFYIEVKEISRMTPEEVASYRKQLELKIHGKDVPKPVKTWHQTGLSTKILDTIKKLNYEKPMPIQAQALPIIMSGRDCIGIAKTGSGKTLAFVLPMLRHIKDQPPLMSGDGPIGLIMAPTRELVQQIHSDIKKFAKVMGLSCVPVYGGSG</sequence>
<feature type="compositionally biased region" description="Basic and acidic residues" evidence="7">
    <location>
        <begin position="232"/>
        <end position="243"/>
    </location>
</feature>
<evidence type="ECO:0000256" key="6">
    <source>
        <dbReference type="PROSITE-ProRule" id="PRU00552"/>
    </source>
</evidence>
<proteinExistence type="predicted"/>
<accession>A0AAW2KS35</accession>
<evidence type="ECO:0000256" key="7">
    <source>
        <dbReference type="SAM" id="MobiDB-lite"/>
    </source>
</evidence>
<dbReference type="GO" id="GO:0003724">
    <property type="term" value="F:RNA helicase activity"/>
    <property type="evidence" value="ECO:0007669"/>
    <property type="project" value="InterPro"/>
</dbReference>
<dbReference type="InterPro" id="IPR011545">
    <property type="entry name" value="DEAD/DEAH_box_helicase_dom"/>
</dbReference>
<feature type="short sequence motif" description="Q motif" evidence="6">
    <location>
        <begin position="538"/>
        <end position="566"/>
    </location>
</feature>
<feature type="domain" description="DEAD-box RNA helicase Q" evidence="9">
    <location>
        <begin position="538"/>
        <end position="566"/>
    </location>
</feature>
<dbReference type="EMBL" id="JACGWJ010000027">
    <property type="protein sequence ID" value="KAL0309770.1"/>
    <property type="molecule type" value="Genomic_DNA"/>
</dbReference>
<feature type="compositionally biased region" description="Basic and acidic residues" evidence="7">
    <location>
        <begin position="422"/>
        <end position="435"/>
    </location>
</feature>
<dbReference type="GO" id="GO:0003723">
    <property type="term" value="F:RNA binding"/>
    <property type="evidence" value="ECO:0007669"/>
    <property type="project" value="UniProtKB-KW"/>
</dbReference>
<evidence type="ECO:0000256" key="4">
    <source>
        <dbReference type="ARBA" id="ARBA00022840"/>
    </source>
</evidence>
<keyword evidence="2" id="KW-0378">Hydrolase</keyword>
<feature type="domain" description="Helicase ATP-binding" evidence="8">
    <location>
        <begin position="569"/>
        <end position="650"/>
    </location>
</feature>
<feature type="compositionally biased region" description="Basic residues" evidence="7">
    <location>
        <begin position="175"/>
        <end position="195"/>
    </location>
</feature>
<keyword evidence="3 10" id="KW-0347">Helicase</keyword>
<feature type="compositionally biased region" description="Acidic residues" evidence="7">
    <location>
        <begin position="451"/>
        <end position="471"/>
    </location>
</feature>
<dbReference type="SUPFAM" id="SSF52540">
    <property type="entry name" value="P-loop containing nucleoside triphosphate hydrolases"/>
    <property type="match status" value="1"/>
</dbReference>
<dbReference type="InterPro" id="IPR014001">
    <property type="entry name" value="Helicase_ATP-bd"/>
</dbReference>